<gene>
    <name evidence="3" type="ORF">HRR80_001069</name>
</gene>
<feature type="transmembrane region" description="Helical" evidence="2">
    <location>
        <begin position="391"/>
        <end position="415"/>
    </location>
</feature>
<reference evidence="3" key="1">
    <citation type="submission" date="2023-01" db="EMBL/GenBank/DDBJ databases">
        <title>Exophiala dermititidis isolated from Cystic Fibrosis Patient.</title>
        <authorList>
            <person name="Kurbessoian T."/>
            <person name="Crocker A."/>
            <person name="Murante D."/>
            <person name="Hogan D.A."/>
            <person name="Stajich J.E."/>
        </authorList>
    </citation>
    <scope>NUCLEOTIDE SEQUENCE</scope>
    <source>
        <strain evidence="3">Ex8</strain>
    </source>
</reference>
<feature type="compositionally biased region" description="Polar residues" evidence="1">
    <location>
        <begin position="210"/>
        <end position="220"/>
    </location>
</feature>
<comment type="caution">
    <text evidence="3">The sequence shown here is derived from an EMBL/GenBank/DDBJ whole genome shotgun (WGS) entry which is preliminary data.</text>
</comment>
<evidence type="ECO:0000256" key="2">
    <source>
        <dbReference type="SAM" id="Phobius"/>
    </source>
</evidence>
<dbReference type="AlphaFoldDB" id="A0AAN6F2M6"/>
<keyword evidence="2" id="KW-0812">Transmembrane</keyword>
<feature type="region of interest" description="Disordered" evidence="1">
    <location>
        <begin position="528"/>
        <end position="586"/>
    </location>
</feature>
<feature type="compositionally biased region" description="Basic and acidic residues" evidence="1">
    <location>
        <begin position="105"/>
        <end position="116"/>
    </location>
</feature>
<dbReference type="EMBL" id="JAJGCB010000002">
    <property type="protein sequence ID" value="KAJ8994347.1"/>
    <property type="molecule type" value="Genomic_DNA"/>
</dbReference>
<evidence type="ECO:0000313" key="3">
    <source>
        <dbReference type="EMBL" id="KAJ8994347.1"/>
    </source>
</evidence>
<dbReference type="Proteomes" id="UP001161757">
    <property type="component" value="Unassembled WGS sequence"/>
</dbReference>
<evidence type="ECO:0000313" key="4">
    <source>
        <dbReference type="Proteomes" id="UP001161757"/>
    </source>
</evidence>
<feature type="compositionally biased region" description="Basic residues" evidence="1">
    <location>
        <begin position="88"/>
        <end position="101"/>
    </location>
</feature>
<protein>
    <submittedName>
        <fullName evidence="3">Uncharacterized protein</fullName>
    </submittedName>
</protein>
<feature type="compositionally biased region" description="Low complexity" evidence="1">
    <location>
        <begin position="478"/>
        <end position="499"/>
    </location>
</feature>
<accession>A0AAN6F2M6</accession>
<feature type="region of interest" description="Disordered" evidence="1">
    <location>
        <begin position="1"/>
        <end position="224"/>
    </location>
</feature>
<sequence length="630" mass="70182">MDSQPRPTVYRSRSSTDPSRPKDLPTISEPAKAEGNLSPTPTRPNHLRSKSYLSPTETKTRNAITLPAASALEKTAEKLPRIHLPGSSHRRHQHRHHHSHSHSQLPHDHRHEEGKGLPKGHRPTQSDAQPATSTTSRRQQQSKETPSNLPHLVAGLNAEREKRLQQPPQPPNVAAPRSGQQQQQQAQQYSFGPSGTTSSDYNEGGRFDPGQQQRVTSDSNRAAALRPKTSFEIALERAEEARVARRLYVKKEEIMRRDVELAEAEEEMRSRIAAITAKGAEITRRLDYGYYNLLETVGSLVAIITGFQSLSKQSEQLIVNFDKETRRLDADTNKRVNSFKAAFEARDRKTQALAERGQKANAKAEELSLRLENARLVIQNWEKREDQVRKVWGRVVGVVWWTSITVVALVVLVVLGKEGWFRGDPVKAGLGAHSEGSWNASLQLDGSEGSVGARNERLLLMQDDDQHHSSYVHKGKEPVSVSNSASVESAPASPESVPKVPEDVRRLLLDIAEKNRRRKVKFPGIIRDAPVVHGGRRPDMGQQNSPNRNGAEDTTQLQQRHGQHDPTAAQGPGEHHAKPTTGLPLPFSTPLQLPFSLPHPFAFPKAAVRNQRGELEEKGEDPRLKLLDLL</sequence>
<evidence type="ECO:0000256" key="1">
    <source>
        <dbReference type="SAM" id="MobiDB-lite"/>
    </source>
</evidence>
<proteinExistence type="predicted"/>
<organism evidence="3 4">
    <name type="scientific">Exophiala dermatitidis</name>
    <name type="common">Black yeast-like fungus</name>
    <name type="synonym">Wangiella dermatitidis</name>
    <dbReference type="NCBI Taxonomy" id="5970"/>
    <lineage>
        <taxon>Eukaryota</taxon>
        <taxon>Fungi</taxon>
        <taxon>Dikarya</taxon>
        <taxon>Ascomycota</taxon>
        <taxon>Pezizomycotina</taxon>
        <taxon>Eurotiomycetes</taxon>
        <taxon>Chaetothyriomycetidae</taxon>
        <taxon>Chaetothyriales</taxon>
        <taxon>Herpotrichiellaceae</taxon>
        <taxon>Exophiala</taxon>
    </lineage>
</organism>
<feature type="compositionally biased region" description="Polar residues" evidence="1">
    <location>
        <begin position="541"/>
        <end position="560"/>
    </location>
</feature>
<feature type="compositionally biased region" description="Polar residues" evidence="1">
    <location>
        <begin position="51"/>
        <end position="63"/>
    </location>
</feature>
<keyword evidence="2" id="KW-1133">Transmembrane helix</keyword>
<name>A0AAN6F2M6_EXODE</name>
<feature type="compositionally biased region" description="Polar residues" evidence="1">
    <location>
        <begin position="1"/>
        <end position="18"/>
    </location>
</feature>
<feature type="compositionally biased region" description="Polar residues" evidence="1">
    <location>
        <begin position="123"/>
        <end position="148"/>
    </location>
</feature>
<feature type="region of interest" description="Disordered" evidence="1">
    <location>
        <begin position="469"/>
        <end position="499"/>
    </location>
</feature>
<keyword evidence="2" id="KW-0472">Membrane</keyword>
<feature type="compositionally biased region" description="Polar residues" evidence="1">
    <location>
        <begin position="189"/>
        <end position="201"/>
    </location>
</feature>